<dbReference type="InterPro" id="IPR011990">
    <property type="entry name" value="TPR-like_helical_dom_sf"/>
</dbReference>
<dbReference type="GO" id="GO:0005524">
    <property type="term" value="F:ATP binding"/>
    <property type="evidence" value="ECO:0007669"/>
    <property type="project" value="UniProtKB-UniRule"/>
</dbReference>
<keyword evidence="7" id="KW-1133">Transmembrane helix</keyword>
<keyword evidence="3" id="KW-0418">Kinase</keyword>
<keyword evidence="7" id="KW-0472">Membrane</keyword>
<evidence type="ECO:0000313" key="9">
    <source>
        <dbReference type="EMBL" id="MBB3208131.1"/>
    </source>
</evidence>
<organism evidence="9 10">
    <name type="scientific">Aporhodopirellula rubra</name>
    <dbReference type="NCBI Taxonomy" id="980271"/>
    <lineage>
        <taxon>Bacteria</taxon>
        <taxon>Pseudomonadati</taxon>
        <taxon>Planctomycetota</taxon>
        <taxon>Planctomycetia</taxon>
        <taxon>Pirellulales</taxon>
        <taxon>Pirellulaceae</taxon>
        <taxon>Aporhodopirellula</taxon>
    </lineage>
</organism>
<dbReference type="PROSITE" id="PS00107">
    <property type="entry name" value="PROTEIN_KINASE_ATP"/>
    <property type="match status" value="1"/>
</dbReference>
<dbReference type="PANTHER" id="PTHR43289">
    <property type="entry name" value="MITOGEN-ACTIVATED PROTEIN KINASE KINASE KINASE 20-RELATED"/>
    <property type="match status" value="1"/>
</dbReference>
<keyword evidence="4 6" id="KW-0067">ATP-binding</keyword>
<dbReference type="InterPro" id="IPR008271">
    <property type="entry name" value="Ser/Thr_kinase_AS"/>
</dbReference>
<feature type="binding site" evidence="6">
    <location>
        <position position="133"/>
    </location>
    <ligand>
        <name>ATP</name>
        <dbReference type="ChEBI" id="CHEBI:30616"/>
    </ligand>
</feature>
<sequence length="836" mass="92119">MITPVNALAFESREDWSDDEPLVMRNLTGDQKNQLADLLDEYMSALESGLPPSVESLTRSNPELRDALRDCVDGLENLHQLAVRSPAPRLIADKDSTAHRLGDFELHEEIGRGGMGVVYRATQLSLRRTVAIKLLPLASILDQQKLTRFQHEAEAAACLQHPNIVPIFAVGCERGTHFYAMQYVAGDSLDKVIERGKTPATHDGWRAVVTQAIAVAEGLHAAHELGIIHRDIKPSNLIIDSEGKAWISDFGLARVQNDVSLTQSGDVIGTMRYMSPEQTRGESAIVDGRADVYSLGATLYEVLSGKPAHDGVDAPAILRQIDEDSVVSLQTHCRDIPRDLDTVVAKAMAKRRDDRYETAQKFADDLRRVLAGEPTIARPPTLLDHCVRYAVRYQGLVAAGTVIGLLMIAGFAIGTVLLAAEKRVSDTNATKAINNLIVAREAIDGLGSKVAELLDDIPAANAARQRLLLQVLGYYQRLESESDASSATNREQQLDLAITYGKIGTIKGELGQNADAIKALIRSEELLEEVARNDPRNDDIQLQWSVSQNNLAERYARSGDLDAATSWFGKAIVNQTRLHSLGNESSTRELATTLNNLGQMLSDTENVDEAQTVYQRAIELLEKNEDEEKLRSTIQSNLAGVLVKRDPSQASVLARRSLGGQLDRLNRDRGDAQAATQVVLTLNTLATAQAEQSRHRDAITSLRQAIDISEQLRARWPDQQTFRRDLGISLNHLGLSLAAIGDLELSRESFLRANEHASALREAFPDDAEVHSMTGGILNNLGFLCEQLGDRRQAEEYYDEAISHQQLAVDLAPQVPRYRIFLQKHETNLNQLRGES</sequence>
<dbReference type="Pfam" id="PF13424">
    <property type="entry name" value="TPR_12"/>
    <property type="match status" value="1"/>
</dbReference>
<dbReference type="Pfam" id="PF13181">
    <property type="entry name" value="TPR_8"/>
    <property type="match status" value="1"/>
</dbReference>
<keyword evidence="2 6" id="KW-0547">Nucleotide-binding</keyword>
<dbReference type="RefSeq" id="WP_184306374.1">
    <property type="nucleotide sequence ID" value="NZ_JACHXU010000014.1"/>
</dbReference>
<name>A0A7W5H7N0_9BACT</name>
<proteinExistence type="predicted"/>
<dbReference type="PANTHER" id="PTHR43289:SF34">
    <property type="entry name" value="SERINE_THREONINE-PROTEIN KINASE YBDM-RELATED"/>
    <property type="match status" value="1"/>
</dbReference>
<keyword evidence="5" id="KW-0802">TPR repeat</keyword>
<comment type="caution">
    <text evidence="9">The sequence shown here is derived from an EMBL/GenBank/DDBJ whole genome shotgun (WGS) entry which is preliminary data.</text>
</comment>
<evidence type="ECO:0000256" key="2">
    <source>
        <dbReference type="ARBA" id="ARBA00022741"/>
    </source>
</evidence>
<feature type="domain" description="Protein kinase" evidence="8">
    <location>
        <begin position="104"/>
        <end position="376"/>
    </location>
</feature>
<accession>A0A7W5H7N0</accession>
<dbReference type="InterPro" id="IPR011009">
    <property type="entry name" value="Kinase-like_dom_sf"/>
</dbReference>
<evidence type="ECO:0000313" key="10">
    <source>
        <dbReference type="Proteomes" id="UP000536179"/>
    </source>
</evidence>
<keyword evidence="10" id="KW-1185">Reference proteome</keyword>
<dbReference type="InterPro" id="IPR000719">
    <property type="entry name" value="Prot_kinase_dom"/>
</dbReference>
<dbReference type="PROSITE" id="PS50005">
    <property type="entry name" value="TPR"/>
    <property type="match status" value="1"/>
</dbReference>
<dbReference type="PROSITE" id="PS00108">
    <property type="entry name" value="PROTEIN_KINASE_ST"/>
    <property type="match status" value="1"/>
</dbReference>
<dbReference type="CDD" id="cd14014">
    <property type="entry name" value="STKc_PknB_like"/>
    <property type="match status" value="1"/>
</dbReference>
<dbReference type="GO" id="GO:0004674">
    <property type="term" value="F:protein serine/threonine kinase activity"/>
    <property type="evidence" value="ECO:0007669"/>
    <property type="project" value="TreeGrafter"/>
</dbReference>
<dbReference type="Gene3D" id="1.25.40.10">
    <property type="entry name" value="Tetratricopeptide repeat domain"/>
    <property type="match status" value="3"/>
</dbReference>
<evidence type="ECO:0000256" key="5">
    <source>
        <dbReference type="PROSITE-ProRule" id="PRU00339"/>
    </source>
</evidence>
<evidence type="ECO:0000256" key="3">
    <source>
        <dbReference type="ARBA" id="ARBA00022777"/>
    </source>
</evidence>
<dbReference type="SMART" id="SM00220">
    <property type="entry name" value="S_TKc"/>
    <property type="match status" value="1"/>
</dbReference>
<evidence type="ECO:0000256" key="4">
    <source>
        <dbReference type="ARBA" id="ARBA00022840"/>
    </source>
</evidence>
<keyword evidence="7" id="KW-0812">Transmembrane</keyword>
<dbReference type="InterPro" id="IPR019734">
    <property type="entry name" value="TPR_rpt"/>
</dbReference>
<evidence type="ECO:0000256" key="6">
    <source>
        <dbReference type="PROSITE-ProRule" id="PRU10141"/>
    </source>
</evidence>
<reference evidence="9 10" key="1">
    <citation type="submission" date="2020-08" db="EMBL/GenBank/DDBJ databases">
        <title>Genomic Encyclopedia of Type Strains, Phase III (KMG-III): the genomes of soil and plant-associated and newly described type strains.</title>
        <authorList>
            <person name="Whitman W."/>
        </authorList>
    </citation>
    <scope>NUCLEOTIDE SEQUENCE [LARGE SCALE GENOMIC DNA]</scope>
    <source>
        <strain evidence="9 10">CECT 8075</strain>
    </source>
</reference>
<dbReference type="InterPro" id="IPR017441">
    <property type="entry name" value="Protein_kinase_ATP_BS"/>
</dbReference>
<gene>
    <name evidence="9" type="ORF">FHS27_003958</name>
</gene>
<dbReference type="PROSITE" id="PS50011">
    <property type="entry name" value="PROTEIN_KINASE_DOM"/>
    <property type="match status" value="1"/>
</dbReference>
<keyword evidence="1" id="KW-0808">Transferase</keyword>
<dbReference type="SUPFAM" id="SSF48452">
    <property type="entry name" value="TPR-like"/>
    <property type="match status" value="1"/>
</dbReference>
<evidence type="ECO:0000256" key="7">
    <source>
        <dbReference type="SAM" id="Phobius"/>
    </source>
</evidence>
<dbReference type="Gene3D" id="1.10.510.10">
    <property type="entry name" value="Transferase(Phosphotransferase) domain 1"/>
    <property type="match status" value="1"/>
</dbReference>
<dbReference type="AlphaFoldDB" id="A0A7W5H7N0"/>
<evidence type="ECO:0000259" key="8">
    <source>
        <dbReference type="PROSITE" id="PS50011"/>
    </source>
</evidence>
<protein>
    <recommendedName>
        <fullName evidence="8">Protein kinase domain-containing protein</fullName>
    </recommendedName>
</protein>
<dbReference type="SUPFAM" id="SSF56112">
    <property type="entry name" value="Protein kinase-like (PK-like)"/>
    <property type="match status" value="1"/>
</dbReference>
<dbReference type="SMART" id="SM00028">
    <property type="entry name" value="TPR"/>
    <property type="match status" value="6"/>
</dbReference>
<evidence type="ECO:0000256" key="1">
    <source>
        <dbReference type="ARBA" id="ARBA00022679"/>
    </source>
</evidence>
<dbReference type="Gene3D" id="3.30.200.20">
    <property type="entry name" value="Phosphorylase Kinase, domain 1"/>
    <property type="match status" value="1"/>
</dbReference>
<feature type="repeat" description="TPR" evidence="5">
    <location>
        <begin position="591"/>
        <end position="624"/>
    </location>
</feature>
<feature type="transmembrane region" description="Helical" evidence="7">
    <location>
        <begin position="396"/>
        <end position="420"/>
    </location>
</feature>
<dbReference type="EMBL" id="JACHXU010000014">
    <property type="protein sequence ID" value="MBB3208131.1"/>
    <property type="molecule type" value="Genomic_DNA"/>
</dbReference>
<dbReference type="Proteomes" id="UP000536179">
    <property type="component" value="Unassembled WGS sequence"/>
</dbReference>
<dbReference type="Pfam" id="PF00069">
    <property type="entry name" value="Pkinase"/>
    <property type="match status" value="1"/>
</dbReference>